<name>A0A150U241_SORCE</name>
<gene>
    <name evidence="3" type="ORF">BE21_09075</name>
</gene>
<dbReference type="Proteomes" id="UP000075502">
    <property type="component" value="Unassembled WGS sequence"/>
</dbReference>
<reference evidence="3 4" key="1">
    <citation type="submission" date="2014-02" db="EMBL/GenBank/DDBJ databases">
        <title>The small core and large imbalanced accessory genome model reveals a collaborative survival strategy of Sorangium cellulosum strains in nature.</title>
        <authorList>
            <person name="Han K."/>
            <person name="Peng R."/>
            <person name="Blom J."/>
            <person name="Li Y.-Z."/>
        </authorList>
    </citation>
    <scope>NUCLEOTIDE SEQUENCE [LARGE SCALE GENOMIC DNA]</scope>
    <source>
        <strain evidence="3 4">So0007-03</strain>
    </source>
</reference>
<evidence type="ECO:0000313" key="3">
    <source>
        <dbReference type="EMBL" id="KYG11022.1"/>
    </source>
</evidence>
<dbReference type="Pfam" id="PF20032">
    <property type="entry name" value="ADYC"/>
    <property type="match status" value="1"/>
</dbReference>
<dbReference type="AlphaFoldDB" id="A0A150U241"/>
<organism evidence="3 4">
    <name type="scientific">Sorangium cellulosum</name>
    <name type="common">Polyangium cellulosum</name>
    <dbReference type="NCBI Taxonomy" id="56"/>
    <lineage>
        <taxon>Bacteria</taxon>
        <taxon>Pseudomonadati</taxon>
        <taxon>Myxococcota</taxon>
        <taxon>Polyangia</taxon>
        <taxon>Polyangiales</taxon>
        <taxon>Polyangiaceae</taxon>
        <taxon>Sorangium</taxon>
    </lineage>
</organism>
<sequence>MRLERGALVHDAASPSLRRGGDADAQGGQWTGIKLRGVFDRCTLDPAMTFPISARIVDATPHPKLPGAWEYRVEVQTPEPSEPGAGPQFAPLCKEGKPAVVVPGRWDERGTHRREEGVFSFACPETVAGKCASSWRYNPAAAEANPDVAELYEACMRMATADYCGDGVSATREGTMVDVWDSAQVETPDPDARAQGYRFEAAWTQDGAVCMDHPRWPELFFAEGDRKPKRECLTKIPTCHSAEEAQALVGPGKKLLFNASRPRPGAPK</sequence>
<accession>A0A150U241</accession>
<evidence type="ECO:0000313" key="4">
    <source>
        <dbReference type="Proteomes" id="UP000075502"/>
    </source>
</evidence>
<dbReference type="InterPro" id="IPR045426">
    <property type="entry name" value="ADYC"/>
</dbReference>
<evidence type="ECO:0000259" key="2">
    <source>
        <dbReference type="Pfam" id="PF20032"/>
    </source>
</evidence>
<feature type="region of interest" description="Disordered" evidence="1">
    <location>
        <begin position="1"/>
        <end position="27"/>
    </location>
</feature>
<evidence type="ECO:0000256" key="1">
    <source>
        <dbReference type="SAM" id="MobiDB-lite"/>
    </source>
</evidence>
<dbReference type="EMBL" id="JEME01000151">
    <property type="protein sequence ID" value="KYG11022.1"/>
    <property type="molecule type" value="Genomic_DNA"/>
</dbReference>
<comment type="caution">
    <text evidence="3">The sequence shown here is derived from an EMBL/GenBank/DDBJ whole genome shotgun (WGS) entry which is preliminary data.</text>
</comment>
<proteinExistence type="predicted"/>
<feature type="domain" description="ADYC" evidence="2">
    <location>
        <begin position="52"/>
        <end position="216"/>
    </location>
</feature>
<protein>
    <recommendedName>
        <fullName evidence="2">ADYC domain-containing protein</fullName>
    </recommendedName>
</protein>